<feature type="region of interest" description="Disordered" evidence="1">
    <location>
        <begin position="1"/>
        <end position="41"/>
    </location>
</feature>
<accession>A0AAP0PQS0</accession>
<dbReference type="EMBL" id="JBBNAG010000003">
    <property type="protein sequence ID" value="KAK9149486.1"/>
    <property type="molecule type" value="Genomic_DNA"/>
</dbReference>
<feature type="compositionally biased region" description="Basic and acidic residues" evidence="1">
    <location>
        <begin position="14"/>
        <end position="23"/>
    </location>
</feature>
<name>A0AAP0PQS0_9MAGN</name>
<gene>
    <name evidence="2" type="ORF">Scep_008243</name>
</gene>
<evidence type="ECO:0000313" key="2">
    <source>
        <dbReference type="EMBL" id="KAK9149486.1"/>
    </source>
</evidence>
<organism evidence="2 3">
    <name type="scientific">Stephania cephalantha</name>
    <dbReference type="NCBI Taxonomy" id="152367"/>
    <lineage>
        <taxon>Eukaryota</taxon>
        <taxon>Viridiplantae</taxon>
        <taxon>Streptophyta</taxon>
        <taxon>Embryophyta</taxon>
        <taxon>Tracheophyta</taxon>
        <taxon>Spermatophyta</taxon>
        <taxon>Magnoliopsida</taxon>
        <taxon>Ranunculales</taxon>
        <taxon>Menispermaceae</taxon>
        <taxon>Menispermoideae</taxon>
        <taxon>Cissampelideae</taxon>
        <taxon>Stephania</taxon>
    </lineage>
</organism>
<dbReference type="Proteomes" id="UP001419268">
    <property type="component" value="Unassembled WGS sequence"/>
</dbReference>
<sequence length="50" mass="4987">MKKSVKTVGDEEAAEKGKKDDGHAAAAPLSGGTAPLSSFGKSRCLAAKIA</sequence>
<keyword evidence="3" id="KW-1185">Reference proteome</keyword>
<comment type="caution">
    <text evidence="2">The sequence shown here is derived from an EMBL/GenBank/DDBJ whole genome shotgun (WGS) entry which is preliminary data.</text>
</comment>
<dbReference type="AlphaFoldDB" id="A0AAP0PQS0"/>
<protein>
    <submittedName>
        <fullName evidence="2">Uncharacterized protein</fullName>
    </submittedName>
</protein>
<proteinExistence type="predicted"/>
<evidence type="ECO:0000256" key="1">
    <source>
        <dbReference type="SAM" id="MobiDB-lite"/>
    </source>
</evidence>
<reference evidence="2 3" key="1">
    <citation type="submission" date="2024-01" db="EMBL/GenBank/DDBJ databases">
        <title>Genome assemblies of Stephania.</title>
        <authorList>
            <person name="Yang L."/>
        </authorList>
    </citation>
    <scope>NUCLEOTIDE SEQUENCE [LARGE SCALE GENOMIC DNA]</scope>
    <source>
        <strain evidence="2">JXDWG</strain>
        <tissue evidence="2">Leaf</tissue>
    </source>
</reference>
<evidence type="ECO:0000313" key="3">
    <source>
        <dbReference type="Proteomes" id="UP001419268"/>
    </source>
</evidence>